<organism evidence="2 5">
    <name type="scientific">Halococcus dombrowskii</name>
    <dbReference type="NCBI Taxonomy" id="179637"/>
    <lineage>
        <taxon>Archaea</taxon>
        <taxon>Methanobacteriati</taxon>
        <taxon>Methanobacteriota</taxon>
        <taxon>Stenosarchaea group</taxon>
        <taxon>Halobacteria</taxon>
        <taxon>Halobacteriales</taxon>
        <taxon>Halococcaceae</taxon>
        <taxon>Halococcus</taxon>
    </lineage>
</organism>
<dbReference type="GeneID" id="71762010"/>
<dbReference type="Pfam" id="PF13646">
    <property type="entry name" value="HEAT_2"/>
    <property type="match status" value="1"/>
</dbReference>
<feature type="compositionally biased region" description="Basic and acidic residues" evidence="1">
    <location>
        <begin position="22"/>
        <end position="32"/>
    </location>
</feature>
<dbReference type="RefSeq" id="WP_244699286.1">
    <property type="nucleotide sequence ID" value="NZ_BAAADN010000012.1"/>
</dbReference>
<dbReference type="Gene3D" id="1.25.10.10">
    <property type="entry name" value="Leucine-rich Repeat Variant"/>
    <property type="match status" value="1"/>
</dbReference>
<dbReference type="InterPro" id="IPR011989">
    <property type="entry name" value="ARM-like"/>
</dbReference>
<dbReference type="AlphaFoldDB" id="A0AAV3SDI3"/>
<protein>
    <submittedName>
        <fullName evidence="2">HEAT repeat domain-containing protein</fullName>
    </submittedName>
</protein>
<name>A0AAV3SDI3_HALDO</name>
<evidence type="ECO:0000256" key="1">
    <source>
        <dbReference type="SAM" id="MobiDB-lite"/>
    </source>
</evidence>
<gene>
    <name evidence="2" type="ORF">GCM10008985_07030</name>
    <name evidence="3" type="ORF">MUK72_09140</name>
</gene>
<dbReference type="InterPro" id="IPR004155">
    <property type="entry name" value="PBS_lyase_HEAT"/>
</dbReference>
<dbReference type="Gene3D" id="1.20.5.340">
    <property type="match status" value="1"/>
</dbReference>
<reference evidence="2" key="1">
    <citation type="journal article" date="2014" name="Int. J. Syst. Evol. Microbiol.">
        <title>Complete genome sequence of Corynebacterium casei LMG S-19264T (=DSM 44701T), isolated from a smear-ripened cheese.</title>
        <authorList>
            <consortium name="US DOE Joint Genome Institute (JGI-PGF)"/>
            <person name="Walter F."/>
            <person name="Albersmeier A."/>
            <person name="Kalinowski J."/>
            <person name="Ruckert C."/>
        </authorList>
    </citation>
    <scope>NUCLEOTIDE SEQUENCE</scope>
    <source>
        <strain evidence="2">JCM 12289</strain>
    </source>
</reference>
<evidence type="ECO:0000313" key="4">
    <source>
        <dbReference type="Proteomes" id="UP000830542"/>
    </source>
</evidence>
<dbReference type="EMBL" id="CP095005">
    <property type="protein sequence ID" value="UOO94135.1"/>
    <property type="molecule type" value="Genomic_DNA"/>
</dbReference>
<dbReference type="InterPro" id="IPR016024">
    <property type="entry name" value="ARM-type_fold"/>
</dbReference>
<reference evidence="2" key="3">
    <citation type="submission" date="2023-12" db="EMBL/GenBank/DDBJ databases">
        <authorList>
            <person name="Sun Q."/>
            <person name="Inoue M."/>
        </authorList>
    </citation>
    <scope>NUCLEOTIDE SEQUENCE</scope>
    <source>
        <strain evidence="2">JCM 12289</strain>
    </source>
</reference>
<dbReference type="GO" id="GO:0016491">
    <property type="term" value="F:oxidoreductase activity"/>
    <property type="evidence" value="ECO:0007669"/>
    <property type="project" value="TreeGrafter"/>
</dbReference>
<keyword evidence="4" id="KW-1185">Reference proteome</keyword>
<feature type="compositionally biased region" description="Acidic residues" evidence="1">
    <location>
        <begin position="33"/>
        <end position="107"/>
    </location>
</feature>
<dbReference type="SMART" id="SM00567">
    <property type="entry name" value="EZ_HEAT"/>
    <property type="match status" value="3"/>
</dbReference>
<feature type="region of interest" description="Disordered" evidence="1">
    <location>
        <begin position="1"/>
        <end position="127"/>
    </location>
</feature>
<dbReference type="SUPFAM" id="SSF48371">
    <property type="entry name" value="ARM repeat"/>
    <property type="match status" value="1"/>
</dbReference>
<dbReference type="PANTHER" id="PTHR12697">
    <property type="entry name" value="PBS LYASE HEAT-LIKE PROTEIN"/>
    <property type="match status" value="1"/>
</dbReference>
<feature type="region of interest" description="Disordered" evidence="1">
    <location>
        <begin position="440"/>
        <end position="462"/>
    </location>
</feature>
<feature type="compositionally biased region" description="Acidic residues" evidence="1">
    <location>
        <begin position="1"/>
        <end position="21"/>
    </location>
</feature>
<feature type="compositionally biased region" description="Basic and acidic residues" evidence="1">
    <location>
        <begin position="440"/>
        <end position="451"/>
    </location>
</feature>
<evidence type="ECO:0000313" key="2">
    <source>
        <dbReference type="EMBL" id="GAA0453871.1"/>
    </source>
</evidence>
<feature type="compositionally biased region" description="Basic and acidic residues" evidence="1">
    <location>
        <begin position="108"/>
        <end position="124"/>
    </location>
</feature>
<dbReference type="EMBL" id="BAAADN010000012">
    <property type="protein sequence ID" value="GAA0453871.1"/>
    <property type="molecule type" value="Genomic_DNA"/>
</dbReference>
<dbReference type="KEGG" id="hdo:MUK72_09140"/>
<evidence type="ECO:0000313" key="5">
    <source>
        <dbReference type="Proteomes" id="UP001500962"/>
    </source>
</evidence>
<feature type="region of interest" description="Disordered" evidence="1">
    <location>
        <begin position="134"/>
        <end position="153"/>
    </location>
</feature>
<reference evidence="3" key="2">
    <citation type="submission" date="2022-04" db="EMBL/GenBank/DDBJ databases">
        <title>Sequencing and genomic assembly of Halococcus dombrowskii.</title>
        <authorList>
            <person name="Lim S.W."/>
            <person name="MacLea K.S."/>
        </authorList>
    </citation>
    <scope>NUCLEOTIDE SEQUENCE</scope>
    <source>
        <strain evidence="3">H4</strain>
    </source>
</reference>
<accession>A0AAV3SDI3</accession>
<sequence length="462" mass="50443">MSDGDEPADDGEQPADEDGGELEARTPEALDERLDEIEAELDEAETEADLDSVESDLDEVEAELDEAETEADLDSVESDLDEVEAEIEAADLPEPDEDEEDADDPREELESRVTELRDALDDQRGPYAEDAVEEIEGAKSTLTETRWTEQGEDEIADTVHSFLDSVGETLDEEFTAANDESEGLAAALDDVIAVIEERALDPDDDAETVAELIEAADELTTGLDDAEEWDDLSVREKLTVEGFYDVLTPETRKDFPPEWNAIKIYEEQGDPDPILRGLDMFGSEFMEEHCIESLKRMGAPEAYDVMEERAQKRNKPPIEVLGKIGDDRALDTLHEYIEGESDPALQKVTIKAIGEIGSTESTQAVADRLVADNETVRSNAARALGLIGDTRAIAPLADVLSDDDSNAVRASAAWALNQIGTENALDAAREHADDRSFLVQSEAEKADHALADENGDAAETTA</sequence>
<dbReference type="Proteomes" id="UP001500962">
    <property type="component" value="Unassembled WGS sequence"/>
</dbReference>
<dbReference type="PANTHER" id="PTHR12697:SF5">
    <property type="entry name" value="DEOXYHYPUSINE HYDROXYLASE"/>
    <property type="match status" value="1"/>
</dbReference>
<proteinExistence type="predicted"/>
<evidence type="ECO:0000313" key="3">
    <source>
        <dbReference type="EMBL" id="UOO94135.1"/>
    </source>
</evidence>
<dbReference type="Proteomes" id="UP000830542">
    <property type="component" value="Chromosome"/>
</dbReference>